<dbReference type="EMBL" id="ML211141">
    <property type="protein sequence ID" value="TFK87732.1"/>
    <property type="molecule type" value="Genomic_DNA"/>
</dbReference>
<evidence type="ECO:0008006" key="4">
    <source>
        <dbReference type="Google" id="ProtNLM"/>
    </source>
</evidence>
<gene>
    <name evidence="2" type="ORF">K466DRAFT_599243</name>
</gene>
<organism evidence="2 3">
    <name type="scientific">Polyporus arcularius HHB13444</name>
    <dbReference type="NCBI Taxonomy" id="1314778"/>
    <lineage>
        <taxon>Eukaryota</taxon>
        <taxon>Fungi</taxon>
        <taxon>Dikarya</taxon>
        <taxon>Basidiomycota</taxon>
        <taxon>Agaricomycotina</taxon>
        <taxon>Agaricomycetes</taxon>
        <taxon>Polyporales</taxon>
        <taxon>Polyporaceae</taxon>
        <taxon>Polyporus</taxon>
    </lineage>
</organism>
<protein>
    <recommendedName>
        <fullName evidence="4">Prolyl 4-hydroxylase alpha subunit domain-containing protein</fullName>
    </recommendedName>
</protein>
<evidence type="ECO:0000313" key="3">
    <source>
        <dbReference type="Proteomes" id="UP000308197"/>
    </source>
</evidence>
<accession>A0A5C3PER5</accession>
<dbReference type="Gene3D" id="3.60.130.30">
    <property type="match status" value="1"/>
</dbReference>
<evidence type="ECO:0000256" key="1">
    <source>
        <dbReference type="SAM" id="MobiDB-lite"/>
    </source>
</evidence>
<evidence type="ECO:0000313" key="2">
    <source>
        <dbReference type="EMBL" id="TFK87732.1"/>
    </source>
</evidence>
<feature type="compositionally biased region" description="Low complexity" evidence="1">
    <location>
        <begin position="31"/>
        <end position="43"/>
    </location>
</feature>
<name>A0A5C3PER5_9APHY</name>
<dbReference type="InParanoid" id="A0A5C3PER5"/>
<sequence length="414" mass="46290">MSHPPVLLGRPLTRSQSALHSGPNGLTPRLVPVDSVSSAASAPTRHPRKSWADFHPTQEEMERHRVTLDLEEPMDVVSDLSEPEMLTTWERRSPQGKRASIVKGAARKARSDVRKAQRRAATIQLKAFSLAEAVATPHGNPAKVKELEPPGPVHVLRGEGPGRVKSEDEFDVIYHLPGGIHGKNLEELMEAAREWGYVCKPSKAVSNDKKGGYKEIGDLVGTTRIVLAWHAIGHPNEEPGVCADILRNRLTFNAACVLLEKLDVVNSYVMALLKAIDPDQYASLEQLYQWRLSQYASSRALSGLADPQLFFEGREIQFNRFSRAHWDSQDPHWAWAIIIYFGTFGSCRLKFKQLRTEVVLRPGDVVAIRGQDVLHEATDWDAGERHLLVHFTHRALWNQAKIAIKTSRAAPFTD</sequence>
<feature type="region of interest" description="Disordered" evidence="1">
    <location>
        <begin position="1"/>
        <end position="59"/>
    </location>
</feature>
<proteinExistence type="predicted"/>
<feature type="region of interest" description="Disordered" evidence="1">
    <location>
        <begin position="140"/>
        <end position="161"/>
    </location>
</feature>
<feature type="compositionally biased region" description="Basic and acidic residues" evidence="1">
    <location>
        <begin position="50"/>
        <end position="59"/>
    </location>
</feature>
<dbReference type="AlphaFoldDB" id="A0A5C3PER5"/>
<dbReference type="Proteomes" id="UP000308197">
    <property type="component" value="Unassembled WGS sequence"/>
</dbReference>
<feature type="region of interest" description="Disordered" evidence="1">
    <location>
        <begin position="89"/>
        <end position="112"/>
    </location>
</feature>
<keyword evidence="3" id="KW-1185">Reference proteome</keyword>
<reference evidence="2 3" key="1">
    <citation type="journal article" date="2019" name="Nat. Ecol. Evol.">
        <title>Megaphylogeny resolves global patterns of mushroom evolution.</title>
        <authorList>
            <person name="Varga T."/>
            <person name="Krizsan K."/>
            <person name="Foldi C."/>
            <person name="Dima B."/>
            <person name="Sanchez-Garcia M."/>
            <person name="Sanchez-Ramirez S."/>
            <person name="Szollosi G.J."/>
            <person name="Szarkandi J.G."/>
            <person name="Papp V."/>
            <person name="Albert L."/>
            <person name="Andreopoulos W."/>
            <person name="Angelini C."/>
            <person name="Antonin V."/>
            <person name="Barry K.W."/>
            <person name="Bougher N.L."/>
            <person name="Buchanan P."/>
            <person name="Buyck B."/>
            <person name="Bense V."/>
            <person name="Catcheside P."/>
            <person name="Chovatia M."/>
            <person name="Cooper J."/>
            <person name="Damon W."/>
            <person name="Desjardin D."/>
            <person name="Finy P."/>
            <person name="Geml J."/>
            <person name="Haridas S."/>
            <person name="Hughes K."/>
            <person name="Justo A."/>
            <person name="Karasinski D."/>
            <person name="Kautmanova I."/>
            <person name="Kiss B."/>
            <person name="Kocsube S."/>
            <person name="Kotiranta H."/>
            <person name="LaButti K.M."/>
            <person name="Lechner B.E."/>
            <person name="Liimatainen K."/>
            <person name="Lipzen A."/>
            <person name="Lukacs Z."/>
            <person name="Mihaltcheva S."/>
            <person name="Morgado L.N."/>
            <person name="Niskanen T."/>
            <person name="Noordeloos M.E."/>
            <person name="Ohm R.A."/>
            <person name="Ortiz-Santana B."/>
            <person name="Ovrebo C."/>
            <person name="Racz N."/>
            <person name="Riley R."/>
            <person name="Savchenko A."/>
            <person name="Shiryaev A."/>
            <person name="Soop K."/>
            <person name="Spirin V."/>
            <person name="Szebenyi C."/>
            <person name="Tomsovsky M."/>
            <person name="Tulloss R.E."/>
            <person name="Uehling J."/>
            <person name="Grigoriev I.V."/>
            <person name="Vagvolgyi C."/>
            <person name="Papp T."/>
            <person name="Martin F.M."/>
            <person name="Miettinen O."/>
            <person name="Hibbett D.S."/>
            <person name="Nagy L.G."/>
        </authorList>
    </citation>
    <scope>NUCLEOTIDE SEQUENCE [LARGE SCALE GENOMIC DNA]</scope>
    <source>
        <strain evidence="2 3">HHB13444</strain>
    </source>
</reference>